<dbReference type="Gene3D" id="3.10.450.50">
    <property type="match status" value="1"/>
</dbReference>
<organism evidence="2 3">
    <name type="scientific">Sphingobium fluviale</name>
    <dbReference type="NCBI Taxonomy" id="2506423"/>
    <lineage>
        <taxon>Bacteria</taxon>
        <taxon>Pseudomonadati</taxon>
        <taxon>Pseudomonadota</taxon>
        <taxon>Alphaproteobacteria</taxon>
        <taxon>Sphingomonadales</taxon>
        <taxon>Sphingomonadaceae</taxon>
        <taxon>Sphingobium</taxon>
    </lineage>
</organism>
<reference evidence="3" key="1">
    <citation type="submission" date="2019-01" db="EMBL/GenBank/DDBJ databases">
        <title>Cytophagaceae bacterium strain CAR-16.</title>
        <authorList>
            <person name="Chen W.-M."/>
        </authorList>
    </citation>
    <scope>NUCLEOTIDE SEQUENCE [LARGE SCALE GENOMIC DNA]</scope>
    <source>
        <strain evidence="3">CHR27</strain>
    </source>
</reference>
<comment type="caution">
    <text evidence="2">The sequence shown here is derived from an EMBL/GenBank/DDBJ whole genome shotgun (WGS) entry which is preliminary data.</text>
</comment>
<evidence type="ECO:0000259" key="1">
    <source>
        <dbReference type="Pfam" id="PF12680"/>
    </source>
</evidence>
<keyword evidence="2" id="KW-0413">Isomerase</keyword>
<dbReference type="SUPFAM" id="SSF54427">
    <property type="entry name" value="NTF2-like"/>
    <property type="match status" value="1"/>
</dbReference>
<accession>A0A4Q1KM41</accession>
<keyword evidence="3" id="KW-1185">Reference proteome</keyword>
<evidence type="ECO:0000313" key="3">
    <source>
        <dbReference type="Proteomes" id="UP000290958"/>
    </source>
</evidence>
<dbReference type="GO" id="GO:0016853">
    <property type="term" value="F:isomerase activity"/>
    <property type="evidence" value="ECO:0007669"/>
    <property type="project" value="UniProtKB-KW"/>
</dbReference>
<sequence>MIDNSDFVRSLYEAFGRGDVQTILDNVDPAIEWVSNGNHETIPWGGKRDGEAGVASFFQALGDNLDFEMFEQHQFCDAGNVVTVLGRSRAQFKTGGRGIFDSDWAHIFTIEGGQLTRFQEFYDTAAIEQARSV</sequence>
<dbReference type="Pfam" id="PF12680">
    <property type="entry name" value="SnoaL_2"/>
    <property type="match status" value="1"/>
</dbReference>
<dbReference type="OrthoDB" id="5733507at2"/>
<gene>
    <name evidence="2" type="ORF">EQG66_00265</name>
</gene>
<dbReference type="InterPro" id="IPR037401">
    <property type="entry name" value="SnoaL-like"/>
</dbReference>
<dbReference type="PANTHER" id="PTHR41252:SF1">
    <property type="entry name" value="BLR2505 PROTEIN"/>
    <property type="match status" value="1"/>
</dbReference>
<dbReference type="InterPro" id="IPR032710">
    <property type="entry name" value="NTF2-like_dom_sf"/>
</dbReference>
<dbReference type="AlphaFoldDB" id="A0A4Q1KM41"/>
<protein>
    <submittedName>
        <fullName evidence="2">Ketosteroid isomerase</fullName>
    </submittedName>
</protein>
<name>A0A4Q1KM41_9SPHN</name>
<proteinExistence type="predicted"/>
<feature type="domain" description="SnoaL-like" evidence="1">
    <location>
        <begin position="8"/>
        <end position="117"/>
    </location>
</feature>
<evidence type="ECO:0000313" key="2">
    <source>
        <dbReference type="EMBL" id="RXR30772.1"/>
    </source>
</evidence>
<dbReference type="EMBL" id="SBKP01000001">
    <property type="protein sequence ID" value="RXR30772.1"/>
    <property type="molecule type" value="Genomic_DNA"/>
</dbReference>
<dbReference type="RefSeq" id="WP_129402556.1">
    <property type="nucleotide sequence ID" value="NZ_SBKP01000001.1"/>
</dbReference>
<dbReference type="Proteomes" id="UP000290958">
    <property type="component" value="Unassembled WGS sequence"/>
</dbReference>
<dbReference type="PANTHER" id="PTHR41252">
    <property type="entry name" value="BLR2505 PROTEIN"/>
    <property type="match status" value="1"/>
</dbReference>